<evidence type="ECO:0008006" key="3">
    <source>
        <dbReference type="Google" id="ProtNLM"/>
    </source>
</evidence>
<name>A0A6H1ZEJ3_9ZZZZ</name>
<gene>
    <name evidence="1" type="ORF">TM448A00287_0004</name>
    <name evidence="2" type="ORF">TM448B00362_0004</name>
</gene>
<proteinExistence type="predicted"/>
<dbReference type="EMBL" id="MT143999">
    <property type="protein sequence ID" value="QJA45882.1"/>
    <property type="molecule type" value="Genomic_DNA"/>
</dbReference>
<sequence>MFFMGGSPLILTAQKVEEIKKLYQDPAKFSTDIANITGVKHRTVKKALCYLHKKGLPYIPRIGKHKTFVNTELELFSENEYRREREKIYGLFDDGRAKKIIGGGDMHCPFHDEKAVRKSIEEGGDIYVVGADTLDCYSISHFRKDKIIRLQDEIVDGLYLLDLISKKFKYVVVLEGNHEKRLIKILHNRFEDKPDLIKRFEQSAHLLSDMGKVFKNVHVINNFWCKIGQTIFAHPDWYSVVPGKTVLNTYEYMIKDGQEFDCIVNFHTHRLAKMCSWRKLLIEAPALSHRMDYTRDGKKFKGEWAKGFAIINQDKQGRTDYGKTELRFLGWG</sequence>
<organism evidence="1">
    <name type="scientific">viral metagenome</name>
    <dbReference type="NCBI Taxonomy" id="1070528"/>
    <lineage>
        <taxon>unclassified sequences</taxon>
        <taxon>metagenomes</taxon>
        <taxon>organismal metagenomes</taxon>
    </lineage>
</organism>
<dbReference type="EMBL" id="MT144616">
    <property type="protein sequence ID" value="QJH95258.1"/>
    <property type="molecule type" value="Genomic_DNA"/>
</dbReference>
<dbReference type="AlphaFoldDB" id="A0A6H1ZEJ3"/>
<evidence type="ECO:0000313" key="2">
    <source>
        <dbReference type="EMBL" id="QJH95258.1"/>
    </source>
</evidence>
<reference evidence="1" key="1">
    <citation type="submission" date="2020-03" db="EMBL/GenBank/DDBJ databases">
        <title>The deep terrestrial virosphere.</title>
        <authorList>
            <person name="Holmfeldt K."/>
            <person name="Nilsson E."/>
            <person name="Simone D."/>
            <person name="Lopez-Fernandez M."/>
            <person name="Wu X."/>
            <person name="de Brujin I."/>
            <person name="Lundin D."/>
            <person name="Andersson A."/>
            <person name="Bertilsson S."/>
            <person name="Dopson M."/>
        </authorList>
    </citation>
    <scope>NUCLEOTIDE SEQUENCE</scope>
    <source>
        <strain evidence="1">TM448A00287</strain>
        <strain evidence="2">TM448B00362</strain>
    </source>
</reference>
<evidence type="ECO:0000313" key="1">
    <source>
        <dbReference type="EMBL" id="QJA45882.1"/>
    </source>
</evidence>
<accession>A0A6H1ZEJ3</accession>
<protein>
    <recommendedName>
        <fullName evidence="3">Calcineurin-like phosphoesterase</fullName>
    </recommendedName>
</protein>